<reference evidence="2 3" key="1">
    <citation type="journal article" date="2016" name="C (Basel)">
        <title>Selective Growth of and Electricity Production by Marine Exoelectrogenic Bacteria in Self-Aggregated Hydrogel of Microbially Reduced Graphene Oxide.</title>
        <authorList>
            <person name="Yoshida N."/>
            <person name="Goto Y."/>
            <person name="Miyata Y."/>
        </authorList>
    </citation>
    <scope>NUCLEOTIDE SEQUENCE [LARGE SCALE GENOMIC DNA]</scope>
    <source>
        <strain evidence="2 3">NIT-T3</strain>
    </source>
</reference>
<keyword evidence="3" id="KW-1185">Reference proteome</keyword>
<evidence type="ECO:0000256" key="1">
    <source>
        <dbReference type="ARBA" id="ARBA00008799"/>
    </source>
</evidence>
<protein>
    <submittedName>
        <fullName evidence="2">Trehalose-6-phosphate synthase</fullName>
    </submittedName>
</protein>
<dbReference type="CDD" id="cd03788">
    <property type="entry name" value="GT20_TPS"/>
    <property type="match status" value="1"/>
</dbReference>
<organism evidence="2 3">
    <name type="scientific">Desulfuromonas versatilis</name>
    <dbReference type="NCBI Taxonomy" id="2802975"/>
    <lineage>
        <taxon>Bacteria</taxon>
        <taxon>Pseudomonadati</taxon>
        <taxon>Thermodesulfobacteriota</taxon>
        <taxon>Desulfuromonadia</taxon>
        <taxon>Desulfuromonadales</taxon>
        <taxon>Desulfuromonadaceae</taxon>
        <taxon>Desulfuromonas</taxon>
    </lineage>
</organism>
<evidence type="ECO:0000313" key="3">
    <source>
        <dbReference type="Proteomes" id="UP001319827"/>
    </source>
</evidence>
<dbReference type="RefSeq" id="WP_221250544.1">
    <property type="nucleotide sequence ID" value="NZ_AP024355.1"/>
</dbReference>
<gene>
    <name evidence="2" type="ORF">DESUT3_01340</name>
</gene>
<dbReference type="EMBL" id="AP024355">
    <property type="protein sequence ID" value="BCR03065.1"/>
    <property type="molecule type" value="Genomic_DNA"/>
</dbReference>
<dbReference type="Proteomes" id="UP001319827">
    <property type="component" value="Chromosome"/>
</dbReference>
<dbReference type="InterPro" id="IPR001830">
    <property type="entry name" value="Glyco_trans_20"/>
</dbReference>
<dbReference type="Pfam" id="PF00982">
    <property type="entry name" value="Glyco_transf_20"/>
    <property type="match status" value="1"/>
</dbReference>
<comment type="similarity">
    <text evidence="1">Belongs to the glycosyltransferase 20 family.</text>
</comment>
<evidence type="ECO:0000313" key="2">
    <source>
        <dbReference type="EMBL" id="BCR03065.1"/>
    </source>
</evidence>
<dbReference type="PANTHER" id="PTHR10788">
    <property type="entry name" value="TREHALOSE-6-PHOSPHATE SYNTHASE"/>
    <property type="match status" value="1"/>
</dbReference>
<accession>A0ABM8HNM7</accession>
<dbReference type="Gene3D" id="3.40.50.2000">
    <property type="entry name" value="Glycogen Phosphorylase B"/>
    <property type="match status" value="2"/>
</dbReference>
<dbReference type="SUPFAM" id="SSF53756">
    <property type="entry name" value="UDP-Glycosyltransferase/glycogen phosphorylase"/>
    <property type="match status" value="1"/>
</dbReference>
<dbReference type="PANTHER" id="PTHR10788:SF106">
    <property type="entry name" value="BCDNA.GH08860"/>
    <property type="match status" value="1"/>
</dbReference>
<sequence>MTEKTQSDDKRLVVVSNRLPIAVGEEAGQWRIKPGSGGLVTALAPVIKARQGLWIGWPGCGEGPPLDELFDNFGREQGYRLAAVPLSEEEEERYYRGFSNSALWPLFHDLLGNCRFRGDDWQTYLEVNRRFADVVASRTGEDDLVWVQDYQLIMVGAQLRELGLRQKLAFFLHIPFPTHDLFRRLPWNREILTALLAYDLVGFQTLRDRRNFVNSAIALIPELQVERRQRAQTLIRYQGRIVRVGHFPISIDFAEFNDAARSQEVADAAWYLHENLEGRQVMLGVDRLDYTKGIPERFRAFERALEKYPDLHRNISLLQVVVPSRTQVPDYQDLKQTLDRLSGRINSRFGEPGWIPIHYVFRSLERTQLLAHYRTSEIALVTPLRDGMNLVAKEYCAASVENNGVLILSEFAGAADQLGKHALLVNPYDVEGTADAMHRAFTMPGEERRRRMGMLRTQVRRYDVHHWVRSFLGALSTGTQLP</sequence>
<proteinExistence type="inferred from homology"/>
<name>A0ABM8HNM7_9BACT</name>
<reference evidence="2 3" key="2">
    <citation type="journal article" date="2021" name="Int. J. Syst. Evol. Microbiol.">
        <title>Isolation and Polyphasic Characterization of Desulfuromonas versatilis sp. Nov., an Electrogenic Bacteria Capable of Versatile Metabolism Isolated from a Graphene Oxide-Reducing Enrichment Culture.</title>
        <authorList>
            <person name="Xie L."/>
            <person name="Yoshida N."/>
            <person name="Ishii S."/>
            <person name="Meng L."/>
        </authorList>
    </citation>
    <scope>NUCLEOTIDE SEQUENCE [LARGE SCALE GENOMIC DNA]</scope>
    <source>
        <strain evidence="2 3">NIT-T3</strain>
    </source>
</reference>